<protein>
    <submittedName>
        <fullName evidence="3">Phosphoesterase RecJ-like protein</fullName>
    </submittedName>
</protein>
<dbReference type="InterPro" id="IPR051319">
    <property type="entry name" value="Oligoribo/pAp-PDE_c-di-AMP_PDE"/>
</dbReference>
<dbReference type="Pfam" id="PF02272">
    <property type="entry name" value="DHHA1"/>
    <property type="match status" value="1"/>
</dbReference>
<evidence type="ECO:0000313" key="4">
    <source>
        <dbReference type="Proteomes" id="UP000295063"/>
    </source>
</evidence>
<dbReference type="AlphaFoldDB" id="A0A4R1Q6A1"/>
<comment type="caution">
    <text evidence="3">The sequence shown here is derived from an EMBL/GenBank/DDBJ whole genome shotgun (WGS) entry which is preliminary data.</text>
</comment>
<gene>
    <name evidence="3" type="ORF">EV210_101307</name>
</gene>
<sequence>MEISLPQAAEMLHSANTIVLTAHVHPDGDSLGSMLALYAALQADGKKVCMLLDDVVPAMYHFLPNWKKISKPVDNDRFTPDLLVVLDASDIERIGKVQNIVKAPILNMDHHISNTKFADYYYIDSKVAATGEIILALLKLMKSNVTADIGTCLYTAIATDCGFFRYANTSAATLRDAADLVEAGAQPQCISEALEQRSIANLITLTKVLQTIETHHEGKIATMTILPDLLSDPDENTEGFINYARSIEGVEIAILFRAIDERTVRISFRSHRADVSQVALKFGGGGHIRAAGCTVHDTLENAMAQVLPVAVAQIR</sequence>
<evidence type="ECO:0000259" key="2">
    <source>
        <dbReference type="Pfam" id="PF02272"/>
    </source>
</evidence>
<accession>A0A4R1Q6A1</accession>
<dbReference type="Gene3D" id="3.10.310.30">
    <property type="match status" value="1"/>
</dbReference>
<organism evidence="3 4">
    <name type="scientific">Anaerospora hongkongensis</name>
    <dbReference type="NCBI Taxonomy" id="244830"/>
    <lineage>
        <taxon>Bacteria</taxon>
        <taxon>Bacillati</taxon>
        <taxon>Bacillota</taxon>
        <taxon>Negativicutes</taxon>
        <taxon>Selenomonadales</taxon>
        <taxon>Sporomusaceae</taxon>
        <taxon>Anaerospora</taxon>
    </lineage>
</organism>
<dbReference type="InterPro" id="IPR003156">
    <property type="entry name" value="DHHA1_dom"/>
</dbReference>
<dbReference type="InterPro" id="IPR038763">
    <property type="entry name" value="DHH_sf"/>
</dbReference>
<dbReference type="OrthoDB" id="9803668at2"/>
<name>A0A4R1Q6A1_9FIRM</name>
<dbReference type="PANTHER" id="PTHR47618:SF1">
    <property type="entry name" value="BIFUNCTIONAL OLIGORIBONUCLEASE AND PAP PHOSPHATASE NRNA"/>
    <property type="match status" value="1"/>
</dbReference>
<dbReference type="EMBL" id="SLUI01000001">
    <property type="protein sequence ID" value="TCL40106.1"/>
    <property type="molecule type" value="Genomic_DNA"/>
</dbReference>
<dbReference type="SUPFAM" id="SSF64182">
    <property type="entry name" value="DHH phosphoesterases"/>
    <property type="match status" value="1"/>
</dbReference>
<dbReference type="Pfam" id="PF01368">
    <property type="entry name" value="DHH"/>
    <property type="match status" value="1"/>
</dbReference>
<dbReference type="PANTHER" id="PTHR47618">
    <property type="entry name" value="BIFUNCTIONAL OLIGORIBONUCLEASE AND PAP PHOSPHATASE NRNA"/>
    <property type="match status" value="1"/>
</dbReference>
<dbReference type="Gene3D" id="3.90.1640.10">
    <property type="entry name" value="inorganic pyrophosphatase (n-terminal core)"/>
    <property type="match status" value="1"/>
</dbReference>
<keyword evidence="4" id="KW-1185">Reference proteome</keyword>
<feature type="domain" description="DDH" evidence="1">
    <location>
        <begin position="18"/>
        <end position="157"/>
    </location>
</feature>
<dbReference type="InterPro" id="IPR001667">
    <property type="entry name" value="DDH_dom"/>
</dbReference>
<proteinExistence type="predicted"/>
<dbReference type="Proteomes" id="UP000295063">
    <property type="component" value="Unassembled WGS sequence"/>
</dbReference>
<evidence type="ECO:0000313" key="3">
    <source>
        <dbReference type="EMBL" id="TCL40106.1"/>
    </source>
</evidence>
<reference evidence="3 4" key="1">
    <citation type="submission" date="2019-03" db="EMBL/GenBank/DDBJ databases">
        <title>Genomic Encyclopedia of Type Strains, Phase IV (KMG-IV): sequencing the most valuable type-strain genomes for metagenomic binning, comparative biology and taxonomic classification.</title>
        <authorList>
            <person name="Goeker M."/>
        </authorList>
    </citation>
    <scope>NUCLEOTIDE SEQUENCE [LARGE SCALE GENOMIC DNA]</scope>
    <source>
        <strain evidence="3 4">DSM 15969</strain>
    </source>
</reference>
<feature type="domain" description="DHHA1" evidence="2">
    <location>
        <begin position="239"/>
        <end position="306"/>
    </location>
</feature>
<dbReference type="RefSeq" id="WP_132074478.1">
    <property type="nucleotide sequence ID" value="NZ_DAMAKO010000002.1"/>
</dbReference>
<dbReference type="GO" id="GO:0003676">
    <property type="term" value="F:nucleic acid binding"/>
    <property type="evidence" value="ECO:0007669"/>
    <property type="project" value="InterPro"/>
</dbReference>
<evidence type="ECO:0000259" key="1">
    <source>
        <dbReference type="Pfam" id="PF01368"/>
    </source>
</evidence>